<accession>A0ABN3PB64</accession>
<sequence>MIEMMFARWDRAGDRRRYQALSRTLDHALGELHVVADSDTRAELLEHAADLLDDLAAVHTRVWGRDEDQHRRPMSISLGAGASLLRHVAWTERAVIGHPGTSFPVDDDEDTWFKLAGASGHGERAMLIGRLAVLADQQLGAVAAGLLEQVADTEQHLHVHGPGKRPADPQASGRAFIAAVFFTIGVFITASVLVTSWPERIALAVPISTAFCAVMWIRTRFVLRWVWPVQISARVARRADR</sequence>
<comment type="caution">
    <text evidence="2">The sequence shown here is derived from an EMBL/GenBank/DDBJ whole genome shotgun (WGS) entry which is preliminary data.</text>
</comment>
<dbReference type="Proteomes" id="UP001501509">
    <property type="component" value="Unassembled WGS sequence"/>
</dbReference>
<keyword evidence="1" id="KW-0472">Membrane</keyword>
<dbReference type="RefSeq" id="WP_344537505.1">
    <property type="nucleotide sequence ID" value="NZ_BAAATD010000001.1"/>
</dbReference>
<gene>
    <name evidence="2" type="ORF">GCM10010411_06580</name>
</gene>
<evidence type="ECO:0000256" key="1">
    <source>
        <dbReference type="SAM" id="Phobius"/>
    </source>
</evidence>
<keyword evidence="3" id="KW-1185">Reference proteome</keyword>
<keyword evidence="1" id="KW-0812">Transmembrane</keyword>
<proteinExistence type="predicted"/>
<reference evidence="2 3" key="1">
    <citation type="journal article" date="2019" name="Int. J. Syst. Evol. Microbiol.">
        <title>The Global Catalogue of Microorganisms (GCM) 10K type strain sequencing project: providing services to taxonomists for standard genome sequencing and annotation.</title>
        <authorList>
            <consortium name="The Broad Institute Genomics Platform"/>
            <consortium name="The Broad Institute Genome Sequencing Center for Infectious Disease"/>
            <person name="Wu L."/>
            <person name="Ma J."/>
        </authorList>
    </citation>
    <scope>NUCLEOTIDE SEQUENCE [LARGE SCALE GENOMIC DNA]</scope>
    <source>
        <strain evidence="2 3">JCM 6833</strain>
    </source>
</reference>
<evidence type="ECO:0000313" key="3">
    <source>
        <dbReference type="Proteomes" id="UP001501509"/>
    </source>
</evidence>
<evidence type="ECO:0000313" key="2">
    <source>
        <dbReference type="EMBL" id="GAA2576756.1"/>
    </source>
</evidence>
<name>A0ABN3PB64_9ACTN</name>
<dbReference type="EMBL" id="BAAATD010000001">
    <property type="protein sequence ID" value="GAA2576756.1"/>
    <property type="molecule type" value="Genomic_DNA"/>
</dbReference>
<feature type="transmembrane region" description="Helical" evidence="1">
    <location>
        <begin position="175"/>
        <end position="194"/>
    </location>
</feature>
<keyword evidence="1" id="KW-1133">Transmembrane helix</keyword>
<protein>
    <submittedName>
        <fullName evidence="2">Uncharacterized protein</fullName>
    </submittedName>
</protein>
<feature type="transmembrane region" description="Helical" evidence="1">
    <location>
        <begin position="200"/>
        <end position="217"/>
    </location>
</feature>
<organism evidence="2 3">
    <name type="scientific">Actinomadura fulvescens</name>
    <dbReference type="NCBI Taxonomy" id="46160"/>
    <lineage>
        <taxon>Bacteria</taxon>
        <taxon>Bacillati</taxon>
        <taxon>Actinomycetota</taxon>
        <taxon>Actinomycetes</taxon>
        <taxon>Streptosporangiales</taxon>
        <taxon>Thermomonosporaceae</taxon>
        <taxon>Actinomadura</taxon>
    </lineage>
</organism>